<feature type="region of interest" description="Disordered" evidence="1">
    <location>
        <begin position="1"/>
        <end position="22"/>
    </location>
</feature>
<accession>A0A6C0K1X9</accession>
<proteinExistence type="predicted"/>
<organism evidence="2">
    <name type="scientific">viral metagenome</name>
    <dbReference type="NCBI Taxonomy" id="1070528"/>
    <lineage>
        <taxon>unclassified sequences</taxon>
        <taxon>metagenomes</taxon>
        <taxon>organismal metagenomes</taxon>
    </lineage>
</organism>
<dbReference type="AlphaFoldDB" id="A0A6C0K1X9"/>
<reference evidence="2" key="1">
    <citation type="journal article" date="2020" name="Nature">
        <title>Giant virus diversity and host interactions through global metagenomics.</title>
        <authorList>
            <person name="Schulz F."/>
            <person name="Roux S."/>
            <person name="Paez-Espino D."/>
            <person name="Jungbluth S."/>
            <person name="Walsh D.A."/>
            <person name="Denef V.J."/>
            <person name="McMahon K.D."/>
            <person name="Konstantinidis K.T."/>
            <person name="Eloe-Fadrosh E.A."/>
            <person name="Kyrpides N.C."/>
            <person name="Woyke T."/>
        </authorList>
    </citation>
    <scope>NUCLEOTIDE SEQUENCE</scope>
    <source>
        <strain evidence="2">GVMAG-S-1101165-84</strain>
    </source>
</reference>
<name>A0A6C0K1X9_9ZZZZ</name>
<evidence type="ECO:0000256" key="1">
    <source>
        <dbReference type="SAM" id="MobiDB-lite"/>
    </source>
</evidence>
<evidence type="ECO:0000313" key="2">
    <source>
        <dbReference type="EMBL" id="QHU11141.1"/>
    </source>
</evidence>
<dbReference type="EMBL" id="MN740779">
    <property type="protein sequence ID" value="QHU11141.1"/>
    <property type="molecule type" value="Genomic_DNA"/>
</dbReference>
<protein>
    <submittedName>
        <fullName evidence="2">Uncharacterized protein</fullName>
    </submittedName>
</protein>
<sequence length="89" mass="9552">MDKKTRMAPMSCPADSPSSNVAAHTKMVTDKSASRLSGKAASDALKKGNNAGMLFKKEVKAAKDVREHVQALVRLRIAEKGPNGDCLRQ</sequence>